<accession>A0A0E9PTB0</accession>
<reference evidence="2" key="2">
    <citation type="journal article" date="2015" name="Fish Shellfish Immunol.">
        <title>Early steps in the European eel (Anguilla anguilla)-Vibrio vulnificus interaction in the gills: Role of the RtxA13 toxin.</title>
        <authorList>
            <person name="Callol A."/>
            <person name="Pajuelo D."/>
            <person name="Ebbesson L."/>
            <person name="Teles M."/>
            <person name="MacKenzie S."/>
            <person name="Amaro C."/>
        </authorList>
    </citation>
    <scope>NUCLEOTIDE SEQUENCE</scope>
</reference>
<dbReference type="EMBL" id="GBXM01101055">
    <property type="protein sequence ID" value="JAH07522.1"/>
    <property type="molecule type" value="Transcribed_RNA"/>
</dbReference>
<organism evidence="2">
    <name type="scientific">Anguilla anguilla</name>
    <name type="common">European freshwater eel</name>
    <name type="synonym">Muraena anguilla</name>
    <dbReference type="NCBI Taxonomy" id="7936"/>
    <lineage>
        <taxon>Eukaryota</taxon>
        <taxon>Metazoa</taxon>
        <taxon>Chordata</taxon>
        <taxon>Craniata</taxon>
        <taxon>Vertebrata</taxon>
        <taxon>Euteleostomi</taxon>
        <taxon>Actinopterygii</taxon>
        <taxon>Neopterygii</taxon>
        <taxon>Teleostei</taxon>
        <taxon>Anguilliformes</taxon>
        <taxon>Anguillidae</taxon>
        <taxon>Anguilla</taxon>
    </lineage>
</organism>
<dbReference type="AlphaFoldDB" id="A0A0E9PTB0"/>
<name>A0A0E9PTB0_ANGAN</name>
<feature type="region of interest" description="Disordered" evidence="1">
    <location>
        <begin position="31"/>
        <end position="50"/>
    </location>
</feature>
<protein>
    <submittedName>
        <fullName evidence="2">Uncharacterized protein</fullName>
    </submittedName>
</protein>
<evidence type="ECO:0000313" key="2">
    <source>
        <dbReference type="EMBL" id="JAH07522.1"/>
    </source>
</evidence>
<evidence type="ECO:0000256" key="1">
    <source>
        <dbReference type="SAM" id="MobiDB-lite"/>
    </source>
</evidence>
<sequence length="50" mass="5764">MGGKQRHYMDIGKKLQLNVAVWSVWGKGQIQPGHKADTENQDTRYNTVMF</sequence>
<reference evidence="2" key="1">
    <citation type="submission" date="2014-11" db="EMBL/GenBank/DDBJ databases">
        <authorList>
            <person name="Amaro Gonzalez C."/>
        </authorList>
    </citation>
    <scope>NUCLEOTIDE SEQUENCE</scope>
</reference>
<proteinExistence type="predicted"/>